<proteinExistence type="predicted"/>
<name>A0A4S2GZ14_9PROT</name>
<comment type="caution">
    <text evidence="4">The sequence shown here is derived from an EMBL/GenBank/DDBJ whole genome shotgun (WGS) entry which is preliminary data.</text>
</comment>
<dbReference type="EMBL" id="SRXW01000003">
    <property type="protein sequence ID" value="TGY88218.1"/>
    <property type="molecule type" value="Genomic_DNA"/>
</dbReference>
<dbReference type="Gene3D" id="1.10.260.40">
    <property type="entry name" value="lambda repressor-like DNA-binding domains"/>
    <property type="match status" value="2"/>
</dbReference>
<dbReference type="Pfam" id="PF01381">
    <property type="entry name" value="HTH_3"/>
    <property type="match status" value="1"/>
</dbReference>
<dbReference type="OrthoDB" id="5659783at2"/>
<evidence type="ECO:0000259" key="3">
    <source>
        <dbReference type="PROSITE" id="PS50943"/>
    </source>
</evidence>
<dbReference type="GO" id="GO:0003677">
    <property type="term" value="F:DNA binding"/>
    <property type="evidence" value="ECO:0007669"/>
    <property type="project" value="UniProtKB-KW"/>
</dbReference>
<accession>A0A4S2GZ14</accession>
<dbReference type="Proteomes" id="UP000308054">
    <property type="component" value="Unassembled WGS sequence"/>
</dbReference>
<dbReference type="InterPro" id="IPR010982">
    <property type="entry name" value="Lambda_DNA-bd_dom_sf"/>
</dbReference>
<dbReference type="PROSITE" id="PS50943">
    <property type="entry name" value="HTH_CROC1"/>
    <property type="match status" value="1"/>
</dbReference>
<evidence type="ECO:0000256" key="1">
    <source>
        <dbReference type="ARBA" id="ARBA00023125"/>
    </source>
</evidence>
<sequence length="175" mass="20095">MTLELPNPVLEAYAPVGLPRRLFQRRKRLGLSMGEAGDRLGVTRDVIRMWERGEREPRARYIPAIIDFFDDDAWLASDTFADRLKRFRLLRGWSQKRFGTWLGYSERSIGRWEDGQFPPRAVQARIEERIRAPSLAEAAQREGPGKRSTIGRRPQTGLSSSAHCPKGHASSDERY</sequence>
<dbReference type="SMART" id="SM00530">
    <property type="entry name" value="HTH_XRE"/>
    <property type="match status" value="2"/>
</dbReference>
<dbReference type="PANTHER" id="PTHR46558:SF13">
    <property type="entry name" value="HTH-TYPE TRANSCRIPTIONAL REGULATOR IMMR"/>
    <property type="match status" value="1"/>
</dbReference>
<evidence type="ECO:0000313" key="4">
    <source>
        <dbReference type="EMBL" id="TGY88218.1"/>
    </source>
</evidence>
<gene>
    <name evidence="4" type="ORF">E5163_10320</name>
</gene>
<feature type="domain" description="HTH cro/C1-type" evidence="3">
    <location>
        <begin position="24"/>
        <end position="75"/>
    </location>
</feature>
<evidence type="ECO:0000313" key="5">
    <source>
        <dbReference type="Proteomes" id="UP000308054"/>
    </source>
</evidence>
<feature type="region of interest" description="Disordered" evidence="2">
    <location>
        <begin position="133"/>
        <end position="175"/>
    </location>
</feature>
<evidence type="ECO:0000256" key="2">
    <source>
        <dbReference type="SAM" id="MobiDB-lite"/>
    </source>
</evidence>
<organism evidence="4 5">
    <name type="scientific">Marinicauda algicola</name>
    <dbReference type="NCBI Taxonomy" id="2029849"/>
    <lineage>
        <taxon>Bacteria</taxon>
        <taxon>Pseudomonadati</taxon>
        <taxon>Pseudomonadota</taxon>
        <taxon>Alphaproteobacteria</taxon>
        <taxon>Maricaulales</taxon>
        <taxon>Maricaulaceae</taxon>
        <taxon>Marinicauda</taxon>
    </lineage>
</organism>
<dbReference type="SUPFAM" id="SSF47413">
    <property type="entry name" value="lambda repressor-like DNA-binding domains"/>
    <property type="match status" value="2"/>
</dbReference>
<dbReference type="Pfam" id="PF13560">
    <property type="entry name" value="HTH_31"/>
    <property type="match status" value="1"/>
</dbReference>
<dbReference type="AlphaFoldDB" id="A0A4S2GZ14"/>
<protein>
    <submittedName>
        <fullName evidence="4">XRE family transcriptional regulator</fullName>
    </submittedName>
</protein>
<dbReference type="CDD" id="cd00093">
    <property type="entry name" value="HTH_XRE"/>
    <property type="match status" value="2"/>
</dbReference>
<keyword evidence="1" id="KW-0238">DNA-binding</keyword>
<reference evidence="4 5" key="1">
    <citation type="journal article" date="2017" name="Int. J. Syst. Evol. Microbiol.">
        <title>Marinicauda algicola sp. nov., isolated from a marine red alga Rhodosorus marinus.</title>
        <authorList>
            <person name="Jeong S.E."/>
            <person name="Jeon S.H."/>
            <person name="Chun B.H."/>
            <person name="Kim D.W."/>
            <person name="Jeon C.O."/>
        </authorList>
    </citation>
    <scope>NUCLEOTIDE SEQUENCE [LARGE SCALE GENOMIC DNA]</scope>
    <source>
        <strain evidence="4 5">JCM 31718</strain>
    </source>
</reference>
<dbReference type="PANTHER" id="PTHR46558">
    <property type="entry name" value="TRACRIPTIONAL REGULATORY PROTEIN-RELATED-RELATED"/>
    <property type="match status" value="1"/>
</dbReference>
<keyword evidence="5" id="KW-1185">Reference proteome</keyword>
<dbReference type="InterPro" id="IPR001387">
    <property type="entry name" value="Cro/C1-type_HTH"/>
</dbReference>